<accession>A0A820SL82</accession>
<proteinExistence type="predicted"/>
<evidence type="ECO:0000313" key="2">
    <source>
        <dbReference type="EMBL" id="CAF4459876.1"/>
    </source>
</evidence>
<sequence length="91" mass="10170">DISQTKVFPPKRSRTRTTTTTPRQRNTKINSTANNSSHSNQNGHSSTIKDPNLSTLPIEEKLIRPSVLTNLLNSKTNLQTSRQPPPESLSY</sequence>
<name>A0A820SL82_9BILA</name>
<feature type="non-terminal residue" evidence="2">
    <location>
        <position position="1"/>
    </location>
</feature>
<feature type="region of interest" description="Disordered" evidence="1">
    <location>
        <begin position="1"/>
        <end position="60"/>
    </location>
</feature>
<evidence type="ECO:0000256" key="1">
    <source>
        <dbReference type="SAM" id="MobiDB-lite"/>
    </source>
</evidence>
<feature type="region of interest" description="Disordered" evidence="1">
    <location>
        <begin position="72"/>
        <end position="91"/>
    </location>
</feature>
<dbReference type="Proteomes" id="UP000663881">
    <property type="component" value="Unassembled WGS sequence"/>
</dbReference>
<gene>
    <name evidence="2" type="ORF">OKA104_LOCUS54626</name>
</gene>
<dbReference type="EMBL" id="CAJOAY010036822">
    <property type="protein sequence ID" value="CAF4459876.1"/>
    <property type="molecule type" value="Genomic_DNA"/>
</dbReference>
<comment type="caution">
    <text evidence="2">The sequence shown here is derived from an EMBL/GenBank/DDBJ whole genome shotgun (WGS) entry which is preliminary data.</text>
</comment>
<protein>
    <submittedName>
        <fullName evidence="2">Uncharacterized protein</fullName>
    </submittedName>
</protein>
<organism evidence="2 3">
    <name type="scientific">Adineta steineri</name>
    <dbReference type="NCBI Taxonomy" id="433720"/>
    <lineage>
        <taxon>Eukaryota</taxon>
        <taxon>Metazoa</taxon>
        <taxon>Spiralia</taxon>
        <taxon>Gnathifera</taxon>
        <taxon>Rotifera</taxon>
        <taxon>Eurotatoria</taxon>
        <taxon>Bdelloidea</taxon>
        <taxon>Adinetida</taxon>
        <taxon>Adinetidae</taxon>
        <taxon>Adineta</taxon>
    </lineage>
</organism>
<dbReference type="AlphaFoldDB" id="A0A820SL82"/>
<evidence type="ECO:0000313" key="3">
    <source>
        <dbReference type="Proteomes" id="UP000663881"/>
    </source>
</evidence>
<feature type="non-terminal residue" evidence="2">
    <location>
        <position position="91"/>
    </location>
</feature>
<feature type="compositionally biased region" description="Polar residues" evidence="1">
    <location>
        <begin position="72"/>
        <end position="82"/>
    </location>
</feature>
<reference evidence="2" key="1">
    <citation type="submission" date="2021-02" db="EMBL/GenBank/DDBJ databases">
        <authorList>
            <person name="Nowell W R."/>
        </authorList>
    </citation>
    <scope>NUCLEOTIDE SEQUENCE</scope>
</reference>
<feature type="compositionally biased region" description="Low complexity" evidence="1">
    <location>
        <begin position="34"/>
        <end position="46"/>
    </location>
</feature>